<keyword evidence="1" id="KW-0143">Chaperone</keyword>
<dbReference type="PRINTS" id="PR00625">
    <property type="entry name" value="JDOMAIN"/>
</dbReference>
<dbReference type="Proteomes" id="UP001220324">
    <property type="component" value="Unassembled WGS sequence"/>
</dbReference>
<gene>
    <name evidence="4" type="ORF">N7494_003591</name>
</gene>
<evidence type="ECO:0000256" key="2">
    <source>
        <dbReference type="SAM" id="MobiDB-lite"/>
    </source>
</evidence>
<feature type="compositionally biased region" description="Basic and acidic residues" evidence="2">
    <location>
        <begin position="127"/>
        <end position="152"/>
    </location>
</feature>
<feature type="compositionally biased region" description="Acidic residues" evidence="2">
    <location>
        <begin position="204"/>
        <end position="213"/>
    </location>
</feature>
<dbReference type="SUPFAM" id="SSF46565">
    <property type="entry name" value="Chaperone J-domain"/>
    <property type="match status" value="1"/>
</dbReference>
<comment type="caution">
    <text evidence="4">The sequence shown here is derived from an EMBL/GenBank/DDBJ whole genome shotgun (WGS) entry which is preliminary data.</text>
</comment>
<dbReference type="PROSITE" id="PS50076">
    <property type="entry name" value="DNAJ_2"/>
    <property type="match status" value="1"/>
</dbReference>
<feature type="region of interest" description="Disordered" evidence="2">
    <location>
        <begin position="86"/>
        <end position="110"/>
    </location>
</feature>
<dbReference type="InterPro" id="IPR001623">
    <property type="entry name" value="DnaJ_domain"/>
</dbReference>
<dbReference type="GO" id="GO:0051082">
    <property type="term" value="F:unfolded protein binding"/>
    <property type="evidence" value="ECO:0007669"/>
    <property type="project" value="TreeGrafter"/>
</dbReference>
<dbReference type="FunFam" id="1.10.287.110:FF:000073">
    <property type="entry name" value="DnaJ domain protein"/>
    <property type="match status" value="1"/>
</dbReference>
<feature type="compositionally biased region" description="Basic and acidic residues" evidence="2">
    <location>
        <begin position="340"/>
        <end position="357"/>
    </location>
</feature>
<evidence type="ECO:0000313" key="4">
    <source>
        <dbReference type="EMBL" id="KAJ5546006.1"/>
    </source>
</evidence>
<accession>A0AAD6CYY7</accession>
<dbReference type="Gene3D" id="1.10.287.110">
    <property type="entry name" value="DnaJ domain"/>
    <property type="match status" value="1"/>
</dbReference>
<protein>
    <recommendedName>
        <fullName evidence="3">J domain-containing protein</fullName>
    </recommendedName>
</protein>
<proteinExistence type="predicted"/>
<evidence type="ECO:0000313" key="5">
    <source>
        <dbReference type="Proteomes" id="UP001220324"/>
    </source>
</evidence>
<feature type="compositionally biased region" description="Basic and acidic residues" evidence="2">
    <location>
        <begin position="214"/>
        <end position="247"/>
    </location>
</feature>
<evidence type="ECO:0000259" key="3">
    <source>
        <dbReference type="PROSITE" id="PS50076"/>
    </source>
</evidence>
<keyword evidence="5" id="KW-1185">Reference proteome</keyword>
<feature type="domain" description="J" evidence="3">
    <location>
        <begin position="7"/>
        <end position="75"/>
    </location>
</feature>
<dbReference type="EMBL" id="JAQIZZ010000003">
    <property type="protein sequence ID" value="KAJ5546006.1"/>
    <property type="molecule type" value="Genomic_DNA"/>
</dbReference>
<evidence type="ECO:0000256" key="1">
    <source>
        <dbReference type="ARBA" id="ARBA00023186"/>
    </source>
</evidence>
<dbReference type="CDD" id="cd06257">
    <property type="entry name" value="DnaJ"/>
    <property type="match status" value="1"/>
</dbReference>
<feature type="compositionally biased region" description="Low complexity" evidence="2">
    <location>
        <begin position="305"/>
        <end position="319"/>
    </location>
</feature>
<organism evidence="4 5">
    <name type="scientific">Penicillium frequentans</name>
    <dbReference type="NCBI Taxonomy" id="3151616"/>
    <lineage>
        <taxon>Eukaryota</taxon>
        <taxon>Fungi</taxon>
        <taxon>Dikarya</taxon>
        <taxon>Ascomycota</taxon>
        <taxon>Pezizomycotina</taxon>
        <taxon>Eurotiomycetes</taxon>
        <taxon>Eurotiomycetidae</taxon>
        <taxon>Eurotiales</taxon>
        <taxon>Aspergillaceae</taxon>
        <taxon>Penicillium</taxon>
    </lineage>
</organism>
<dbReference type="InterPro" id="IPR036869">
    <property type="entry name" value="J_dom_sf"/>
</dbReference>
<dbReference type="PANTHER" id="PTHR43096">
    <property type="entry name" value="DNAJ HOMOLOG 1, MITOCHONDRIAL-RELATED"/>
    <property type="match status" value="1"/>
</dbReference>
<dbReference type="SMART" id="SM00271">
    <property type="entry name" value="DnaJ"/>
    <property type="match status" value="1"/>
</dbReference>
<dbReference type="Pfam" id="PF00226">
    <property type="entry name" value="DnaJ"/>
    <property type="match status" value="1"/>
</dbReference>
<feature type="compositionally biased region" description="Basic and acidic residues" evidence="2">
    <location>
        <begin position="416"/>
        <end position="425"/>
    </location>
</feature>
<feature type="compositionally biased region" description="Basic and acidic residues" evidence="2">
    <location>
        <begin position="163"/>
        <end position="197"/>
    </location>
</feature>
<feature type="compositionally biased region" description="Polar residues" evidence="2">
    <location>
        <begin position="457"/>
        <end position="467"/>
    </location>
</feature>
<name>A0AAD6CYY7_9EURO</name>
<feature type="compositionally biased region" description="Basic and acidic residues" evidence="2">
    <location>
        <begin position="257"/>
        <end position="267"/>
    </location>
</feature>
<feature type="region of interest" description="Disordered" evidence="2">
    <location>
        <begin position="127"/>
        <end position="511"/>
    </location>
</feature>
<dbReference type="PROSITE" id="PS00636">
    <property type="entry name" value="DNAJ_1"/>
    <property type="match status" value="1"/>
</dbReference>
<dbReference type="GO" id="GO:0042026">
    <property type="term" value="P:protein refolding"/>
    <property type="evidence" value="ECO:0007669"/>
    <property type="project" value="TreeGrafter"/>
</dbReference>
<dbReference type="AlphaFoldDB" id="A0AAD6CYY7"/>
<sequence>MSLPDIDPYDVLGVPRDATLAEVRAAHRKRVLKCHPDKIQDQAQRDVAQEEFQEVQAAYELLSDPDRRLRYDQKLRLAELKRQLEKEQRAKQAEMAARGMPSAREMREGHVVEERVPFDAFFEDQRYSEEPRSFARKADEFVKRPKAKEEKKKTTRVPLSSERAAKESRDNAKASHSERQRRRDKERRGQQSDKYESFHVVSDGDSDSSDTEAYDPKPPRRSRESRESRSRPTESSSRRRDRDVRDVYEDDQYYKLSKAEEHIERSKDRRPRRSGRSSRTDPTRSSSRHNSSYEDLEPRYDSGKPPKMPTATTMPGPKTSLRPTLFGGSRSATASAYTRPKRDSSRSRPDDILHKMASEPVPPRSSKLREKYDSGYSSPNTPELPPKGSPKVTARYEIKDTTIIEPPKTSRYRNLSPERERERTPRMAPPKRASTFQSFMSESSPRIEVRSVRPSRTHTNVEYSPQFRSEDVKYTREIRPSDVNVSPGHNYYYTDHVPHARSRRPSVAYAQ</sequence>
<dbReference type="InterPro" id="IPR018253">
    <property type="entry name" value="DnaJ_domain_CS"/>
</dbReference>
<feature type="compositionally biased region" description="Basic and acidic residues" evidence="2">
    <location>
        <begin position="468"/>
        <end position="480"/>
    </location>
</feature>
<dbReference type="PANTHER" id="PTHR43096:SF52">
    <property type="entry name" value="DNAJ HOMOLOG 1, MITOCHONDRIAL-RELATED"/>
    <property type="match status" value="1"/>
</dbReference>
<dbReference type="GO" id="GO:0005737">
    <property type="term" value="C:cytoplasm"/>
    <property type="evidence" value="ECO:0007669"/>
    <property type="project" value="TreeGrafter"/>
</dbReference>
<reference evidence="4 5" key="1">
    <citation type="journal article" date="2023" name="IMA Fungus">
        <title>Comparative genomic study of the Penicillium genus elucidates a diverse pangenome and 15 lateral gene transfer events.</title>
        <authorList>
            <person name="Petersen C."/>
            <person name="Sorensen T."/>
            <person name="Nielsen M.R."/>
            <person name="Sondergaard T.E."/>
            <person name="Sorensen J.L."/>
            <person name="Fitzpatrick D.A."/>
            <person name="Frisvad J.C."/>
            <person name="Nielsen K.L."/>
        </authorList>
    </citation>
    <scope>NUCLEOTIDE SEQUENCE [LARGE SCALE GENOMIC DNA]</scope>
    <source>
        <strain evidence="4 5">IBT 35679</strain>
    </source>
</reference>
<feature type="compositionally biased region" description="Polar residues" evidence="2">
    <location>
        <begin position="434"/>
        <end position="444"/>
    </location>
</feature>